<name>A0A4E0PVE3_9EURY</name>
<accession>A0A4E0PVE3</accession>
<dbReference type="Gene3D" id="3.40.50.1000">
    <property type="entry name" value="HAD superfamily/HAD-like"/>
    <property type="match status" value="1"/>
</dbReference>
<evidence type="ECO:0000313" key="3">
    <source>
        <dbReference type="Proteomes" id="UP000297295"/>
    </source>
</evidence>
<dbReference type="InterPro" id="IPR006439">
    <property type="entry name" value="HAD-SF_hydro_IA"/>
</dbReference>
<dbReference type="OrthoDB" id="31229at2157"/>
<dbReference type="InterPro" id="IPR041492">
    <property type="entry name" value="HAD_2"/>
</dbReference>
<dbReference type="RefSeq" id="WP_135390319.1">
    <property type="nucleotide sequence ID" value="NZ_PGGK01000013.1"/>
</dbReference>
<dbReference type="Proteomes" id="UP000297295">
    <property type="component" value="Unassembled WGS sequence"/>
</dbReference>
<dbReference type="Pfam" id="PF13419">
    <property type="entry name" value="HAD_2"/>
    <property type="match status" value="1"/>
</dbReference>
<dbReference type="InterPro" id="IPR051806">
    <property type="entry name" value="HAD-like_SPP"/>
</dbReference>
<dbReference type="InterPro" id="IPR036412">
    <property type="entry name" value="HAD-like_sf"/>
</dbReference>
<dbReference type="PRINTS" id="PR00413">
    <property type="entry name" value="HADHALOGNASE"/>
</dbReference>
<keyword evidence="3" id="KW-1185">Reference proteome</keyword>
<gene>
    <name evidence="2" type="ORF">CUN85_10760</name>
</gene>
<dbReference type="PANTHER" id="PTHR43481:SF4">
    <property type="entry name" value="GLYCEROL-1-PHOSPHATE PHOSPHOHYDROLASE 1-RELATED"/>
    <property type="match status" value="1"/>
</dbReference>
<comment type="caution">
    <text evidence="2">The sequence shown here is derived from an EMBL/GenBank/DDBJ whole genome shotgun (WGS) entry which is preliminary data.</text>
</comment>
<dbReference type="SFLD" id="SFLDS00003">
    <property type="entry name" value="Haloacid_Dehalogenase"/>
    <property type="match status" value="1"/>
</dbReference>
<reference evidence="2 3" key="1">
    <citation type="submission" date="2017-11" db="EMBL/GenBank/DDBJ databases">
        <title>Isolation and Characterization of Methanogenic Archaea from Saline Meromictic Lake at Siberia.</title>
        <authorList>
            <person name="Shen Y."/>
            <person name="Huang H.-H."/>
            <person name="Lai M.-C."/>
            <person name="Chen S.-C."/>
        </authorList>
    </citation>
    <scope>NUCLEOTIDE SEQUENCE [LARGE SCALE GENOMIC DNA]</scope>
    <source>
        <strain evidence="2 3">SY-01</strain>
    </source>
</reference>
<dbReference type="SFLD" id="SFLDG01135">
    <property type="entry name" value="C1.5.6:_HAD__Beta-PGM__Phospha"/>
    <property type="match status" value="1"/>
</dbReference>
<dbReference type="SFLD" id="SFLDG01129">
    <property type="entry name" value="C1.5:_HAD__Beta-PGM__Phosphata"/>
    <property type="match status" value="1"/>
</dbReference>
<sequence>MFKGIVFDSDGVLVDSMPYHAQAWVKVFEDEGVYASEDEVYEIEGSNHKGVIDIFFEKDGRKADNDTYEELLQKKRALFMENNRAEPFVNMRECLQLLHSRYKLAVASGADRKIVNSLISRFYPDTFDVVISGEDVNNGKPDPEPYLKAVDRLGLEKEECLVVENAPLGVRSAKNAGLYCVAVATYIEPEKLSEADRVFADHASLIDYLKGLTLSERE</sequence>
<dbReference type="GO" id="GO:0050308">
    <property type="term" value="F:sugar-phosphatase activity"/>
    <property type="evidence" value="ECO:0007669"/>
    <property type="project" value="TreeGrafter"/>
</dbReference>
<protein>
    <submittedName>
        <fullName evidence="2">HAD family phosphatase</fullName>
    </submittedName>
</protein>
<dbReference type="InterPro" id="IPR023214">
    <property type="entry name" value="HAD_sf"/>
</dbReference>
<evidence type="ECO:0000256" key="1">
    <source>
        <dbReference type="ARBA" id="ARBA00007958"/>
    </source>
</evidence>
<dbReference type="InterPro" id="IPR023198">
    <property type="entry name" value="PGP-like_dom2"/>
</dbReference>
<organism evidence="2 3">
    <name type="scientific">Methanolobus halotolerans</name>
    <dbReference type="NCBI Taxonomy" id="2052935"/>
    <lineage>
        <taxon>Archaea</taxon>
        <taxon>Methanobacteriati</taxon>
        <taxon>Methanobacteriota</taxon>
        <taxon>Stenosarchaea group</taxon>
        <taxon>Methanomicrobia</taxon>
        <taxon>Methanosarcinales</taxon>
        <taxon>Methanosarcinaceae</taxon>
        <taxon>Methanolobus</taxon>
    </lineage>
</organism>
<dbReference type="EMBL" id="PGGK01000013">
    <property type="protein sequence ID" value="TGC07926.1"/>
    <property type="molecule type" value="Genomic_DNA"/>
</dbReference>
<dbReference type="Gene3D" id="1.10.150.240">
    <property type="entry name" value="Putative phosphatase, domain 2"/>
    <property type="match status" value="1"/>
</dbReference>
<comment type="similarity">
    <text evidence="1">Belongs to the HAD-like hydrolase superfamily.</text>
</comment>
<dbReference type="NCBIfam" id="TIGR01509">
    <property type="entry name" value="HAD-SF-IA-v3"/>
    <property type="match status" value="1"/>
</dbReference>
<dbReference type="AlphaFoldDB" id="A0A4E0PVE3"/>
<dbReference type="CDD" id="cd07505">
    <property type="entry name" value="HAD_BPGM-like"/>
    <property type="match status" value="1"/>
</dbReference>
<evidence type="ECO:0000313" key="2">
    <source>
        <dbReference type="EMBL" id="TGC07926.1"/>
    </source>
</evidence>
<proteinExistence type="inferred from homology"/>
<dbReference type="PANTHER" id="PTHR43481">
    <property type="entry name" value="FRUCTOSE-1-PHOSPHATE PHOSPHATASE"/>
    <property type="match status" value="1"/>
</dbReference>
<dbReference type="SUPFAM" id="SSF56784">
    <property type="entry name" value="HAD-like"/>
    <property type="match status" value="1"/>
</dbReference>